<dbReference type="AlphaFoldDB" id="A0A1D2QM97"/>
<comment type="caution">
    <text evidence="1">The sequence shown here is derived from an EMBL/GenBank/DDBJ whole genome shotgun (WGS) entry which is preliminary data.</text>
</comment>
<organism evidence="1 2">
    <name type="scientific">Candidatus Endobugula sertula</name>
    <name type="common">Bugula neritina bacterial symbiont</name>
    <dbReference type="NCBI Taxonomy" id="62101"/>
    <lineage>
        <taxon>Bacteria</taxon>
        <taxon>Pseudomonadati</taxon>
        <taxon>Pseudomonadota</taxon>
        <taxon>Gammaproteobacteria</taxon>
        <taxon>Cellvibrionales</taxon>
        <taxon>Cellvibrionaceae</taxon>
        <taxon>Candidatus Endobugula</taxon>
    </lineage>
</organism>
<sequence length="114" mass="12272">MIRVLNQHSESGILLAPNEGYTKADGSSAIAADNCLAIPYCVLTLDLSSMGDDLTRFVNNLLSKTLESGIVLFRSAVYNSSAISFGEKMTRMISIGHLSKNCTYELNLGTVGNH</sequence>
<evidence type="ECO:0000313" key="1">
    <source>
        <dbReference type="EMBL" id="ODS22699.1"/>
    </source>
</evidence>
<name>A0A1D2QM97_9GAMM</name>
<evidence type="ECO:0000313" key="2">
    <source>
        <dbReference type="Proteomes" id="UP000242502"/>
    </source>
</evidence>
<dbReference type="EMBL" id="MDLC01000057">
    <property type="protein sequence ID" value="ODS22699.1"/>
    <property type="molecule type" value="Genomic_DNA"/>
</dbReference>
<gene>
    <name evidence="1" type="ORF">AB835_12800</name>
</gene>
<accession>A0A1D2QM97</accession>
<dbReference type="Proteomes" id="UP000242502">
    <property type="component" value="Unassembled WGS sequence"/>
</dbReference>
<reference evidence="1 2" key="1">
    <citation type="journal article" date="2016" name="Appl. Environ. Microbiol.">
        <title>Lack of Overt Genome Reduction in the Bryostatin-Producing Bryozoan Symbiont "Candidatus Endobugula sertula".</title>
        <authorList>
            <person name="Miller I.J."/>
            <person name="Vanee N."/>
            <person name="Fong S.S."/>
            <person name="Lim-Fong G.E."/>
            <person name="Kwan J.C."/>
        </authorList>
    </citation>
    <scope>NUCLEOTIDE SEQUENCE [LARGE SCALE GENOMIC DNA]</scope>
    <source>
        <strain evidence="1">AB1-4</strain>
    </source>
</reference>
<protein>
    <submittedName>
        <fullName evidence="1">Uncharacterized protein</fullName>
    </submittedName>
</protein>
<proteinExistence type="predicted"/>